<accession>A0A6G1GRD5</accession>
<dbReference type="Pfam" id="PF13489">
    <property type="entry name" value="Methyltransf_23"/>
    <property type="match status" value="1"/>
</dbReference>
<protein>
    <submittedName>
        <fullName evidence="1">S-adenosyl-L-methionine-dependent methyltransferase</fullName>
    </submittedName>
</protein>
<gene>
    <name evidence="1" type="ORF">K402DRAFT_414537</name>
</gene>
<keyword evidence="1" id="KW-0489">Methyltransferase</keyword>
<dbReference type="PANTHER" id="PTHR43591:SF24">
    <property type="entry name" value="2-METHOXY-6-POLYPRENYL-1,4-BENZOQUINOL METHYLASE, MITOCHONDRIAL"/>
    <property type="match status" value="1"/>
</dbReference>
<dbReference type="AlphaFoldDB" id="A0A6G1GRD5"/>
<dbReference type="GO" id="GO:0008168">
    <property type="term" value="F:methyltransferase activity"/>
    <property type="evidence" value="ECO:0007669"/>
    <property type="project" value="UniProtKB-KW"/>
</dbReference>
<dbReference type="OrthoDB" id="506498at2759"/>
<dbReference type="SUPFAM" id="SSF53335">
    <property type="entry name" value="S-adenosyl-L-methionine-dependent methyltransferases"/>
    <property type="match status" value="1"/>
</dbReference>
<dbReference type="Proteomes" id="UP000800041">
    <property type="component" value="Unassembled WGS sequence"/>
</dbReference>
<dbReference type="EMBL" id="ML977176">
    <property type="protein sequence ID" value="KAF1983327.1"/>
    <property type="molecule type" value="Genomic_DNA"/>
</dbReference>
<keyword evidence="2" id="KW-1185">Reference proteome</keyword>
<keyword evidence="1" id="KW-0808">Transferase</keyword>
<name>A0A6G1GRD5_9PEZI</name>
<dbReference type="GO" id="GO:0032259">
    <property type="term" value="P:methylation"/>
    <property type="evidence" value="ECO:0007669"/>
    <property type="project" value="UniProtKB-KW"/>
</dbReference>
<dbReference type="Gene3D" id="3.40.50.150">
    <property type="entry name" value="Vaccinia Virus protein VP39"/>
    <property type="match status" value="1"/>
</dbReference>
<organism evidence="1 2">
    <name type="scientific">Aulographum hederae CBS 113979</name>
    <dbReference type="NCBI Taxonomy" id="1176131"/>
    <lineage>
        <taxon>Eukaryota</taxon>
        <taxon>Fungi</taxon>
        <taxon>Dikarya</taxon>
        <taxon>Ascomycota</taxon>
        <taxon>Pezizomycotina</taxon>
        <taxon>Dothideomycetes</taxon>
        <taxon>Pleosporomycetidae</taxon>
        <taxon>Aulographales</taxon>
        <taxon>Aulographaceae</taxon>
    </lineage>
</organism>
<evidence type="ECO:0000313" key="2">
    <source>
        <dbReference type="Proteomes" id="UP000800041"/>
    </source>
</evidence>
<sequence length="294" mass="34637">MTDTTAEVYFEQEDFWDRSYQKYSLDNRIYCLPVDEEEEERLDQQHRIFTLLFDDELFFPPIEYPRRILDCGYGQASWTNAMAEMYYESRIDALDIFPADLAERPDNVDFQIWDLNHSLAPTFSSNTYDLIHSRCVAPGIRRDRWRRYVRDLARLLRRNGWVQLVEYYYIIQSDSGRLTDEHALRQWDTAYRASMDGLNREPRVGRNLAAMLRSAGLSDIQERTIHVPIGGWQADTKMQAVGMANIENIGAMLEAHALWPFIAHLGWTKEHVNYIVERAKVELEDLSLRLYIPL</sequence>
<dbReference type="PANTHER" id="PTHR43591">
    <property type="entry name" value="METHYLTRANSFERASE"/>
    <property type="match status" value="1"/>
</dbReference>
<dbReference type="InterPro" id="IPR029063">
    <property type="entry name" value="SAM-dependent_MTases_sf"/>
</dbReference>
<proteinExistence type="predicted"/>
<evidence type="ECO:0000313" key="1">
    <source>
        <dbReference type="EMBL" id="KAF1983327.1"/>
    </source>
</evidence>
<reference evidence="1" key="1">
    <citation type="journal article" date="2020" name="Stud. Mycol.">
        <title>101 Dothideomycetes genomes: a test case for predicting lifestyles and emergence of pathogens.</title>
        <authorList>
            <person name="Haridas S."/>
            <person name="Albert R."/>
            <person name="Binder M."/>
            <person name="Bloem J."/>
            <person name="Labutti K."/>
            <person name="Salamov A."/>
            <person name="Andreopoulos B."/>
            <person name="Baker S."/>
            <person name="Barry K."/>
            <person name="Bills G."/>
            <person name="Bluhm B."/>
            <person name="Cannon C."/>
            <person name="Castanera R."/>
            <person name="Culley D."/>
            <person name="Daum C."/>
            <person name="Ezra D."/>
            <person name="Gonzalez J."/>
            <person name="Henrissat B."/>
            <person name="Kuo A."/>
            <person name="Liang C."/>
            <person name="Lipzen A."/>
            <person name="Lutzoni F."/>
            <person name="Magnuson J."/>
            <person name="Mondo S."/>
            <person name="Nolan M."/>
            <person name="Ohm R."/>
            <person name="Pangilinan J."/>
            <person name="Park H.-J."/>
            <person name="Ramirez L."/>
            <person name="Alfaro M."/>
            <person name="Sun H."/>
            <person name="Tritt A."/>
            <person name="Yoshinaga Y."/>
            <person name="Zwiers L.-H."/>
            <person name="Turgeon B."/>
            <person name="Goodwin S."/>
            <person name="Spatafora J."/>
            <person name="Crous P."/>
            <person name="Grigoriev I."/>
        </authorList>
    </citation>
    <scope>NUCLEOTIDE SEQUENCE</scope>
    <source>
        <strain evidence="1">CBS 113979</strain>
    </source>
</reference>